<reference evidence="1 2" key="1">
    <citation type="journal article" date="2019" name="Sci. Rep.">
        <title>Orb-weaving spider Araneus ventricosus genome elucidates the spidroin gene catalogue.</title>
        <authorList>
            <person name="Kono N."/>
            <person name="Nakamura H."/>
            <person name="Ohtoshi R."/>
            <person name="Moran D.A.P."/>
            <person name="Shinohara A."/>
            <person name="Yoshida Y."/>
            <person name="Fujiwara M."/>
            <person name="Mori M."/>
            <person name="Tomita M."/>
            <person name="Arakawa K."/>
        </authorList>
    </citation>
    <scope>NUCLEOTIDE SEQUENCE [LARGE SCALE GENOMIC DNA]</scope>
</reference>
<dbReference type="EMBL" id="BGPR01122680">
    <property type="protein sequence ID" value="GBN24861.1"/>
    <property type="molecule type" value="Genomic_DNA"/>
</dbReference>
<sequence length="50" mass="5580">GVPEVSGKFRYAVMYIPSQVSQKGVFVAATLVDLKREDILVRVMNLDNKP</sequence>
<dbReference type="Proteomes" id="UP000499080">
    <property type="component" value="Unassembled WGS sequence"/>
</dbReference>
<protein>
    <submittedName>
        <fullName evidence="1">Uncharacterized protein</fullName>
    </submittedName>
</protein>
<evidence type="ECO:0000313" key="2">
    <source>
        <dbReference type="Proteomes" id="UP000499080"/>
    </source>
</evidence>
<evidence type="ECO:0000313" key="1">
    <source>
        <dbReference type="EMBL" id="GBN24861.1"/>
    </source>
</evidence>
<proteinExistence type="predicted"/>
<comment type="caution">
    <text evidence="1">The sequence shown here is derived from an EMBL/GenBank/DDBJ whole genome shotgun (WGS) entry which is preliminary data.</text>
</comment>
<feature type="non-terminal residue" evidence="1">
    <location>
        <position position="1"/>
    </location>
</feature>
<keyword evidence="2" id="KW-1185">Reference proteome</keyword>
<accession>A0A4Y2MCP5</accession>
<dbReference type="AlphaFoldDB" id="A0A4Y2MCP5"/>
<dbReference type="OrthoDB" id="6472966at2759"/>
<gene>
    <name evidence="1" type="ORF">AVEN_124793_1</name>
</gene>
<name>A0A4Y2MCP5_ARAVE</name>
<organism evidence="1 2">
    <name type="scientific">Araneus ventricosus</name>
    <name type="common">Orbweaver spider</name>
    <name type="synonym">Epeira ventricosa</name>
    <dbReference type="NCBI Taxonomy" id="182803"/>
    <lineage>
        <taxon>Eukaryota</taxon>
        <taxon>Metazoa</taxon>
        <taxon>Ecdysozoa</taxon>
        <taxon>Arthropoda</taxon>
        <taxon>Chelicerata</taxon>
        <taxon>Arachnida</taxon>
        <taxon>Araneae</taxon>
        <taxon>Araneomorphae</taxon>
        <taxon>Entelegynae</taxon>
        <taxon>Araneoidea</taxon>
        <taxon>Araneidae</taxon>
        <taxon>Araneus</taxon>
    </lineage>
</organism>